<evidence type="ECO:0000256" key="1">
    <source>
        <dbReference type="SAM" id="Phobius"/>
    </source>
</evidence>
<dbReference type="RefSeq" id="WP_229569910.1">
    <property type="nucleotide sequence ID" value="NZ_AP025226.1"/>
</dbReference>
<protein>
    <submittedName>
        <fullName evidence="2">Uncharacterized protein</fullName>
    </submittedName>
</protein>
<dbReference type="EMBL" id="AP025226">
    <property type="protein sequence ID" value="BDB99543.1"/>
    <property type="molecule type" value="Genomic_DNA"/>
</dbReference>
<feature type="transmembrane region" description="Helical" evidence="1">
    <location>
        <begin position="40"/>
        <end position="60"/>
    </location>
</feature>
<keyword evidence="3" id="KW-1185">Reference proteome</keyword>
<feature type="transmembrane region" description="Helical" evidence="1">
    <location>
        <begin position="105"/>
        <end position="125"/>
    </location>
</feature>
<name>A0AAQ4CUR2_9CREN</name>
<proteinExistence type="predicted"/>
<dbReference type="Proteomes" id="UP001319921">
    <property type="component" value="Chromosome"/>
</dbReference>
<dbReference type="GeneID" id="68867278"/>
<gene>
    <name evidence="2" type="ORF">SACC_25600</name>
</gene>
<organism evidence="2 3">
    <name type="scientific">Saccharolobus caldissimus</name>
    <dbReference type="NCBI Taxonomy" id="1702097"/>
    <lineage>
        <taxon>Archaea</taxon>
        <taxon>Thermoproteota</taxon>
        <taxon>Thermoprotei</taxon>
        <taxon>Sulfolobales</taxon>
        <taxon>Sulfolobaceae</taxon>
        <taxon>Saccharolobus</taxon>
    </lineage>
</organism>
<reference evidence="2 3" key="1">
    <citation type="journal article" date="2022" name="Microbiol. Resour. Announc.">
        <title>Complete Genome Sequence of the Hyperthermophilic and Acidophilic Archaeon Saccharolobus caldissimus Strain HS-3T.</title>
        <authorList>
            <person name="Sakai H.D."/>
            <person name="Kurosawa N."/>
        </authorList>
    </citation>
    <scope>NUCLEOTIDE SEQUENCE [LARGE SCALE GENOMIC DNA]</scope>
    <source>
        <strain evidence="2 3">JCM32116</strain>
    </source>
</reference>
<feature type="transmembrane region" description="Helical" evidence="1">
    <location>
        <begin position="7"/>
        <end position="28"/>
    </location>
</feature>
<dbReference type="AlphaFoldDB" id="A0AAQ4CUR2"/>
<dbReference type="KEGG" id="scas:SACC_25600"/>
<keyword evidence="1" id="KW-0472">Membrane</keyword>
<keyword evidence="1" id="KW-1133">Transmembrane helix</keyword>
<evidence type="ECO:0000313" key="2">
    <source>
        <dbReference type="EMBL" id="BDB99543.1"/>
    </source>
</evidence>
<sequence length="130" mass="14736">MDRMFKLTMSTTIVLFTTFILGLIRAMVDVGKIKTMSSEILYFHIVFASITGILSIFLFSLARKTGLLFPKVLATINLSAISTAGFSGLMYLWSNKYIFSLSMLYSFEIAFGVSSMLIGYLYCFYKICFR</sequence>
<accession>A0AAQ4CUR2</accession>
<keyword evidence="1" id="KW-0812">Transmembrane</keyword>
<evidence type="ECO:0000313" key="3">
    <source>
        <dbReference type="Proteomes" id="UP001319921"/>
    </source>
</evidence>
<feature type="transmembrane region" description="Helical" evidence="1">
    <location>
        <begin position="72"/>
        <end position="93"/>
    </location>
</feature>